<dbReference type="RefSeq" id="YP_001294764.1">
    <property type="nucleotide sequence ID" value="NC_009603.1"/>
</dbReference>
<dbReference type="Proteomes" id="UP000001999">
    <property type="component" value="Segment"/>
</dbReference>
<dbReference type="KEGG" id="vg:5309163"/>
<dbReference type="GeneID" id="5309163"/>
<dbReference type="EMBL" id="EF579802">
    <property type="protein sequence ID" value="ABR10434.1"/>
    <property type="molecule type" value="Genomic_DNA"/>
</dbReference>
<proteinExistence type="predicted"/>
<sequence>MDDKQVDQLISETASAASYAAQTADAQQEILGRLDRIIELLESLEGFSALNMS</sequence>
<protein>
    <submittedName>
        <fullName evidence="1">Uncharacterized protein</fullName>
    </submittedName>
</protein>
<name>A6N1W2_9CAUD</name>
<accession>A6N1W2</accession>
<organism evidence="1 2">
    <name type="scientific">Microbacterium phage Min1</name>
    <dbReference type="NCBI Taxonomy" id="446529"/>
    <lineage>
        <taxon>Viruses</taxon>
        <taxon>Duplodnaviria</taxon>
        <taxon>Heunggongvirae</taxon>
        <taxon>Uroviricota</taxon>
        <taxon>Caudoviricetes</taxon>
        <taxon>Minunavirus</taxon>
        <taxon>Minunavirus Min1</taxon>
    </lineage>
</organism>
<evidence type="ECO:0000313" key="2">
    <source>
        <dbReference type="Proteomes" id="UP000001999"/>
    </source>
</evidence>
<keyword evidence="2" id="KW-1185">Reference proteome</keyword>
<reference evidence="1 2" key="1">
    <citation type="submission" date="2007-04" db="EMBL/GenBank/DDBJ databases">
        <title>Isolation, characterization and complete nucleotide sequence of a novel temperate bacteriophage Min1, isolated from the nematode pathogen Microbacterium nematophilum.</title>
        <authorList>
            <person name="Akimkina T.V."/>
            <person name="Venien-Bryan C."/>
            <person name="Hodgkin J.A."/>
        </authorList>
    </citation>
    <scope>NUCLEOTIDE SEQUENCE [LARGE SCALE GENOMIC DNA]</scope>
</reference>
<evidence type="ECO:0000313" key="1">
    <source>
        <dbReference type="EMBL" id="ABR10434.1"/>
    </source>
</evidence>